<dbReference type="Proteomes" id="UP000823872">
    <property type="component" value="Chromosome C1"/>
</dbReference>
<organism evidence="6 7">
    <name type="scientific">Felis catus</name>
    <name type="common">Cat</name>
    <name type="synonym">Felis silvestris catus</name>
    <dbReference type="NCBI Taxonomy" id="9685"/>
    <lineage>
        <taxon>Eukaryota</taxon>
        <taxon>Metazoa</taxon>
        <taxon>Chordata</taxon>
        <taxon>Craniata</taxon>
        <taxon>Vertebrata</taxon>
        <taxon>Euteleostomi</taxon>
        <taxon>Mammalia</taxon>
        <taxon>Eutheria</taxon>
        <taxon>Laurasiatheria</taxon>
        <taxon>Carnivora</taxon>
        <taxon>Feliformia</taxon>
        <taxon>Felidae</taxon>
        <taxon>Felinae</taxon>
        <taxon>Felis</taxon>
    </lineage>
</organism>
<evidence type="ECO:0000256" key="4">
    <source>
        <dbReference type="ARBA" id="ARBA00022679"/>
    </source>
</evidence>
<keyword evidence="4" id="KW-0808">Transferase</keyword>
<dbReference type="Gene3D" id="1.10.260.50">
    <property type="match status" value="1"/>
</dbReference>
<reference evidence="6" key="3">
    <citation type="submission" date="2025-09" db="UniProtKB">
        <authorList>
            <consortium name="Ensembl"/>
        </authorList>
    </citation>
    <scope>IDENTIFICATION</scope>
    <source>
        <strain evidence="6">breed Abyssinian</strain>
    </source>
</reference>
<sequence length="208" mass="21857">MEAAVALTGDARGRAASQPGDGGENTPPERKVYMDYNATTPLEPEVIQVMTEAMREAWGNPSSPYPTGVVSDAHREPGGASRVSGTELAFGVELPREGGPEDLPGRKAIWSLELEPRPSEGRVGGGSHPASCCWQWGGGTRSHPCVCVREGTVSHHSAVVKPENAAVSTAVFRCIRAVGVSGARVLSLGRAPLHVEAPLSPRLHLPDT</sequence>
<gene>
    <name evidence="6" type="primary">SCLY</name>
</gene>
<dbReference type="InterPro" id="IPR015422">
    <property type="entry name" value="PyrdxlP-dep_Trfase_small"/>
</dbReference>
<evidence type="ECO:0000256" key="5">
    <source>
        <dbReference type="SAM" id="MobiDB-lite"/>
    </source>
</evidence>
<comment type="subunit">
    <text evidence="2">Homodimer.</text>
</comment>
<evidence type="ECO:0000256" key="2">
    <source>
        <dbReference type="ARBA" id="ARBA00011738"/>
    </source>
</evidence>
<dbReference type="PANTHER" id="PTHR11601:SF62">
    <property type="entry name" value="SELENOCYSTEINE LYASE"/>
    <property type="match status" value="1"/>
</dbReference>
<keyword evidence="7" id="KW-1185">Reference proteome</keyword>
<dbReference type="SUPFAM" id="SSF53383">
    <property type="entry name" value="PLP-dependent transferases"/>
    <property type="match status" value="1"/>
</dbReference>
<comment type="cofactor">
    <cofactor evidence="1">
        <name>pyridoxal 5'-phosphate</name>
        <dbReference type="ChEBI" id="CHEBI:597326"/>
    </cofactor>
</comment>
<evidence type="ECO:0008006" key="8">
    <source>
        <dbReference type="Google" id="ProtNLM"/>
    </source>
</evidence>
<accession>A0ABI7X080</accession>
<dbReference type="PANTHER" id="PTHR11601">
    <property type="entry name" value="CYSTEINE DESULFURYLASE FAMILY MEMBER"/>
    <property type="match status" value="1"/>
</dbReference>
<feature type="region of interest" description="Disordered" evidence="5">
    <location>
        <begin position="1"/>
        <end position="31"/>
    </location>
</feature>
<evidence type="ECO:0000256" key="3">
    <source>
        <dbReference type="ARBA" id="ARBA00022490"/>
    </source>
</evidence>
<evidence type="ECO:0000313" key="7">
    <source>
        <dbReference type="Proteomes" id="UP000823872"/>
    </source>
</evidence>
<proteinExistence type="predicted"/>
<evidence type="ECO:0000313" key="6">
    <source>
        <dbReference type="Ensembl" id="ENSFCTP00005015919.1"/>
    </source>
</evidence>
<dbReference type="InterPro" id="IPR015424">
    <property type="entry name" value="PyrdxlP-dep_Trfase"/>
</dbReference>
<protein>
    <recommendedName>
        <fullName evidence="8">Selenocysteine lyase</fullName>
    </recommendedName>
</protein>
<reference evidence="6" key="2">
    <citation type="submission" date="2025-08" db="UniProtKB">
        <authorList>
            <consortium name="Ensembl"/>
        </authorList>
    </citation>
    <scope>IDENTIFICATION</scope>
    <source>
        <strain evidence="6">breed Abyssinian</strain>
    </source>
</reference>
<dbReference type="GeneTree" id="ENSGT00940000157773"/>
<reference evidence="6 7" key="1">
    <citation type="submission" date="2021-02" db="EMBL/GenBank/DDBJ databases">
        <title>Safari Cat Assemblies.</title>
        <authorList>
            <person name="Bredemeyer K.R."/>
            <person name="Murphy W.J."/>
        </authorList>
    </citation>
    <scope>NUCLEOTIDE SEQUENCE [LARGE SCALE GENOMIC DNA]</scope>
</reference>
<dbReference type="Ensembl" id="ENSFCTT00005024456.1">
    <property type="protein sequence ID" value="ENSFCTP00005015919.1"/>
    <property type="gene ID" value="ENSFCTG00005008751.1"/>
</dbReference>
<dbReference type="Gene3D" id="3.90.1150.10">
    <property type="entry name" value="Aspartate Aminotransferase, domain 1"/>
    <property type="match status" value="1"/>
</dbReference>
<name>A0ABI7X080_FELCA</name>
<evidence type="ECO:0000256" key="1">
    <source>
        <dbReference type="ARBA" id="ARBA00001933"/>
    </source>
</evidence>
<keyword evidence="3" id="KW-0963">Cytoplasm</keyword>